<dbReference type="Pfam" id="PF05962">
    <property type="entry name" value="HutD"/>
    <property type="match status" value="1"/>
</dbReference>
<dbReference type="InterPro" id="IPR011051">
    <property type="entry name" value="RmlC_Cupin_sf"/>
</dbReference>
<evidence type="ECO:0000256" key="1">
    <source>
        <dbReference type="SAM" id="MobiDB-lite"/>
    </source>
</evidence>
<dbReference type="CDD" id="cd20293">
    <property type="entry name" value="cupin_HutD_N"/>
    <property type="match status" value="1"/>
</dbReference>
<reference evidence="2 3" key="1">
    <citation type="journal article" date="2015" name="Genome Announc.">
        <title>Complete Genome Sequence of Steroid-Transforming Nocardioides simplex VKM Ac-2033D.</title>
        <authorList>
            <person name="Shtratnikova V.Y."/>
            <person name="Schelkunov M.I."/>
            <person name="Pekov Y.A."/>
            <person name="Fokina V.V."/>
            <person name="Logacheva M.D."/>
            <person name="Sokolov S.L."/>
            <person name="Bragin E.Y."/>
            <person name="Ashapkin V.V."/>
            <person name="Donova M.V."/>
        </authorList>
    </citation>
    <scope>NUCLEOTIDE SEQUENCE [LARGE SCALE GENOMIC DNA]</scope>
    <source>
        <strain evidence="2 3">VKM Ac-2033D</strain>
    </source>
</reference>
<accession>A0A0C5XLF4</accession>
<proteinExistence type="predicted"/>
<dbReference type="PANTHER" id="PTHR37943">
    <property type="entry name" value="PROTEIN VES"/>
    <property type="match status" value="1"/>
</dbReference>
<protein>
    <submittedName>
        <fullName evidence="2">Uncharacterized protein</fullName>
    </submittedName>
</protein>
<dbReference type="SUPFAM" id="SSF51182">
    <property type="entry name" value="RmlC-like cupins"/>
    <property type="match status" value="1"/>
</dbReference>
<dbReference type="RefSeq" id="WP_052138421.1">
    <property type="nucleotide sequence ID" value="NZ_BJMC01000008.1"/>
</dbReference>
<gene>
    <name evidence="2" type="ORF">KR76_09555</name>
</gene>
<feature type="compositionally biased region" description="Basic and acidic residues" evidence="1">
    <location>
        <begin position="1"/>
        <end position="13"/>
    </location>
</feature>
<dbReference type="GeneID" id="96609144"/>
<dbReference type="InterPro" id="IPR014710">
    <property type="entry name" value="RmlC-like_jellyroll"/>
</dbReference>
<dbReference type="OrthoDB" id="9800082at2"/>
<sequence length="183" mass="19513">MSLTVRRDRDHRRQPWANGEGVTAEIATGPDGADPFDWRVSLADVERSSDFSAFPGIDRIITLVDGTAMELTLPDRTHVLRPDEPFAFDGGVPVRCAVDRPTRDLNVMTRRGRASASLQVRRVHSHDAALPLAAAAPLVVVVLSGCVRVCGSSGATLRAGDVALTDEPVLLAGDGRVALARIA</sequence>
<keyword evidence="3" id="KW-1185">Reference proteome</keyword>
<evidence type="ECO:0000313" key="3">
    <source>
        <dbReference type="Proteomes" id="UP000030300"/>
    </source>
</evidence>
<dbReference type="HOGENOM" id="CLU_090931_0_1_11"/>
<dbReference type="InterPro" id="IPR010282">
    <property type="entry name" value="Uncharacterised_HutD/Ves"/>
</dbReference>
<dbReference type="PANTHER" id="PTHR37943:SF1">
    <property type="entry name" value="PROTEIN VES"/>
    <property type="match status" value="1"/>
</dbReference>
<organism evidence="2 3">
    <name type="scientific">Nocardioides simplex</name>
    <name type="common">Arthrobacter simplex</name>
    <dbReference type="NCBI Taxonomy" id="2045"/>
    <lineage>
        <taxon>Bacteria</taxon>
        <taxon>Bacillati</taxon>
        <taxon>Actinomycetota</taxon>
        <taxon>Actinomycetes</taxon>
        <taxon>Propionibacteriales</taxon>
        <taxon>Nocardioidaceae</taxon>
        <taxon>Pimelobacter</taxon>
    </lineage>
</organism>
<dbReference type="AlphaFoldDB" id="A0A0C5XLF4"/>
<dbReference type="KEGG" id="psim:KR76_09555"/>
<dbReference type="STRING" id="2045.KR76_09555"/>
<dbReference type="Gene3D" id="2.60.120.10">
    <property type="entry name" value="Jelly Rolls"/>
    <property type="match status" value="1"/>
</dbReference>
<name>A0A0C5XLF4_NOCSI</name>
<dbReference type="Proteomes" id="UP000030300">
    <property type="component" value="Chromosome"/>
</dbReference>
<dbReference type="EMBL" id="CP009896">
    <property type="protein sequence ID" value="AJR18297.1"/>
    <property type="molecule type" value="Genomic_DNA"/>
</dbReference>
<feature type="region of interest" description="Disordered" evidence="1">
    <location>
        <begin position="1"/>
        <end position="30"/>
    </location>
</feature>
<evidence type="ECO:0000313" key="2">
    <source>
        <dbReference type="EMBL" id="AJR18297.1"/>
    </source>
</evidence>